<evidence type="ECO:0000256" key="6">
    <source>
        <dbReference type="SAM" id="Phobius"/>
    </source>
</evidence>
<evidence type="ECO:0000313" key="9">
    <source>
        <dbReference type="Proteomes" id="UP000663814"/>
    </source>
</evidence>
<protein>
    <submittedName>
        <fullName evidence="8">RDD family protein</fullName>
    </submittedName>
</protein>
<comment type="caution">
    <text evidence="8">The sequence shown here is derived from an EMBL/GenBank/DDBJ whole genome shotgun (WGS) entry which is preliminary data.</text>
</comment>
<keyword evidence="4 6" id="KW-1133">Transmembrane helix</keyword>
<keyword evidence="9" id="KW-1185">Reference proteome</keyword>
<feature type="transmembrane region" description="Helical" evidence="6">
    <location>
        <begin position="68"/>
        <end position="90"/>
    </location>
</feature>
<evidence type="ECO:0000256" key="4">
    <source>
        <dbReference type="ARBA" id="ARBA00022989"/>
    </source>
</evidence>
<evidence type="ECO:0000256" key="3">
    <source>
        <dbReference type="ARBA" id="ARBA00022692"/>
    </source>
</evidence>
<sequence length="340" mass="37515">MSLHQFDGNAGITEVSPGVYIDLNGVQLTPQQVRQVVTPHDFTVANALVGRPLAKPWRRAMAITLDGVVIALLTSGSFLFLLPVAAYLALRCHMQQNNRRRNTVITIAILALFLLPLAPQKADERSDYKVKAGLLITASAIALTNTDCNAQCADKQLDNISEQLRGSKLTDDEIDSMVRDLLEESILTPAEQQAALDKVMRNIKQHRQQAAGQATDQLIQATTQPETNISWWQKLAQSDHSVLKWLQGILTDLGIGFGWAVFYFTLFISWNGGQTIGKAFMAIKVVQLNNTPLSLWQAFGRQGGYSAGFATGLLGFIQIYWDPNRQAIQDKVADTLVLKI</sequence>
<dbReference type="PANTHER" id="PTHR36115">
    <property type="entry name" value="PROLINE-RICH ANTIGEN HOMOLOG-RELATED"/>
    <property type="match status" value="1"/>
</dbReference>
<dbReference type="Pfam" id="PF06271">
    <property type="entry name" value="RDD"/>
    <property type="match status" value="1"/>
</dbReference>
<keyword evidence="5 6" id="KW-0472">Membrane</keyword>
<name>A0ABS7XAS6_9GAMM</name>
<dbReference type="Proteomes" id="UP000663814">
    <property type="component" value="Unassembled WGS sequence"/>
</dbReference>
<reference evidence="8 9" key="1">
    <citation type="submission" date="2020-12" db="EMBL/GenBank/DDBJ databases">
        <authorList>
            <person name="Ruan W."/>
            <person name="Khan S.A."/>
            <person name="Jeon C.O."/>
        </authorList>
    </citation>
    <scope>NUCLEOTIDE SEQUENCE [LARGE SCALE GENOMIC DNA]</scope>
    <source>
        <strain evidence="8 9">MA-13</strain>
    </source>
</reference>
<accession>A0ABS7XAS6</accession>
<dbReference type="RefSeq" id="WP_205312625.1">
    <property type="nucleotide sequence ID" value="NZ_JAERPS020000005.1"/>
</dbReference>
<proteinExistence type="predicted"/>
<evidence type="ECO:0000259" key="7">
    <source>
        <dbReference type="Pfam" id="PF06271"/>
    </source>
</evidence>
<gene>
    <name evidence="8" type="ORF">I4W93_013625</name>
</gene>
<evidence type="ECO:0000256" key="2">
    <source>
        <dbReference type="ARBA" id="ARBA00022475"/>
    </source>
</evidence>
<keyword evidence="2" id="KW-1003">Cell membrane</keyword>
<dbReference type="PANTHER" id="PTHR36115:SF6">
    <property type="entry name" value="PROLINE-RICH ANTIGEN HOMOLOG"/>
    <property type="match status" value="1"/>
</dbReference>
<feature type="transmembrane region" description="Helical" evidence="6">
    <location>
        <begin position="102"/>
        <end position="119"/>
    </location>
</feature>
<evidence type="ECO:0000313" key="8">
    <source>
        <dbReference type="EMBL" id="MBZ9612637.1"/>
    </source>
</evidence>
<dbReference type="EMBL" id="JAERPS020000005">
    <property type="protein sequence ID" value="MBZ9612637.1"/>
    <property type="molecule type" value="Genomic_DNA"/>
</dbReference>
<keyword evidence="3 6" id="KW-0812">Transmembrane</keyword>
<organism evidence="8 9">
    <name type="scientific">Rheinheimera maricola</name>
    <dbReference type="NCBI Taxonomy" id="2793282"/>
    <lineage>
        <taxon>Bacteria</taxon>
        <taxon>Pseudomonadati</taxon>
        <taxon>Pseudomonadota</taxon>
        <taxon>Gammaproteobacteria</taxon>
        <taxon>Chromatiales</taxon>
        <taxon>Chromatiaceae</taxon>
        <taxon>Rheinheimera</taxon>
    </lineage>
</organism>
<comment type="subcellular location">
    <subcellularLocation>
        <location evidence="1">Cell membrane</location>
        <topology evidence="1">Multi-pass membrane protein</topology>
    </subcellularLocation>
</comment>
<reference evidence="8 9" key="2">
    <citation type="submission" date="2021-08" db="EMBL/GenBank/DDBJ databases">
        <title>Rheinheimera aquimaris sp. nov., isolated from seawater of the East Sea in Korea.</title>
        <authorList>
            <person name="Kim K.H."/>
            <person name="Wenting R."/>
            <person name="Kim K.R."/>
            <person name="Jeon C.O."/>
        </authorList>
    </citation>
    <scope>NUCLEOTIDE SEQUENCE [LARGE SCALE GENOMIC DNA]</scope>
    <source>
        <strain evidence="8 9">MA-13</strain>
    </source>
</reference>
<dbReference type="InterPro" id="IPR051791">
    <property type="entry name" value="Pra-immunoreactive"/>
</dbReference>
<dbReference type="InterPro" id="IPR010432">
    <property type="entry name" value="RDD"/>
</dbReference>
<evidence type="ECO:0000256" key="5">
    <source>
        <dbReference type="ARBA" id="ARBA00023136"/>
    </source>
</evidence>
<feature type="domain" description="RDD" evidence="7">
    <location>
        <begin position="250"/>
        <end position="333"/>
    </location>
</feature>
<evidence type="ECO:0000256" key="1">
    <source>
        <dbReference type="ARBA" id="ARBA00004651"/>
    </source>
</evidence>